<keyword evidence="1" id="KW-0812">Transmembrane</keyword>
<reference evidence="3 4" key="1">
    <citation type="submission" date="2014-11" db="EMBL/GenBank/DDBJ databases">
        <authorList>
            <person name="Urmite Genomes Urmite Genomes"/>
        </authorList>
    </citation>
    <scope>NUCLEOTIDE SEQUENCE [LARGE SCALE GENOMIC DNA]</scope>
    <source>
        <strain evidence="3 4">Oc5</strain>
    </source>
</reference>
<keyword evidence="1" id="KW-0472">Membrane</keyword>
<dbReference type="InterPro" id="IPR054331">
    <property type="entry name" value="LiaF_TM"/>
</dbReference>
<dbReference type="STRING" id="545501.BN997_03839"/>
<feature type="transmembrane region" description="Helical" evidence="1">
    <location>
        <begin position="32"/>
        <end position="52"/>
    </location>
</feature>
<feature type="transmembrane region" description="Helical" evidence="1">
    <location>
        <begin position="136"/>
        <end position="156"/>
    </location>
</feature>
<feature type="transmembrane region" description="Helical" evidence="1">
    <location>
        <begin position="59"/>
        <end position="79"/>
    </location>
</feature>
<gene>
    <name evidence="3" type="ORF">BN997_03839</name>
</gene>
<dbReference type="AlphaFoldDB" id="A0A0A1MLG9"/>
<dbReference type="Proteomes" id="UP000040453">
    <property type="component" value="Unassembled WGS sequence"/>
</dbReference>
<feature type="transmembrane region" description="Helical" evidence="1">
    <location>
        <begin position="108"/>
        <end position="130"/>
    </location>
</feature>
<feature type="domain" description="LiaF transmembrane" evidence="2">
    <location>
        <begin position="8"/>
        <end position="102"/>
    </location>
</feature>
<sequence length="159" mass="18676">MKRKHSLLAYLCIGIGIFLLLRELRVPFFVDLYSWQSFLIVIGIGIIIHSYTTKTYQNLFIGTLLFGIGIHLHGVKHYSFWIDDWSVYFIIIGLAFIIRYTKTKKGFFLGLFSILLGLLFLFSEQLSIYTSWLEPIVSLLERFWPILLILLGMFMLKRK</sequence>
<feature type="transmembrane region" description="Helical" evidence="1">
    <location>
        <begin position="7"/>
        <end position="26"/>
    </location>
</feature>
<keyword evidence="4" id="KW-1185">Reference proteome</keyword>
<evidence type="ECO:0000256" key="1">
    <source>
        <dbReference type="SAM" id="Phobius"/>
    </source>
</evidence>
<evidence type="ECO:0000313" key="4">
    <source>
        <dbReference type="Proteomes" id="UP000040453"/>
    </source>
</evidence>
<dbReference type="EMBL" id="CDGG01000001">
    <property type="protein sequence ID" value="CEI83913.1"/>
    <property type="molecule type" value="Genomic_DNA"/>
</dbReference>
<evidence type="ECO:0000313" key="3">
    <source>
        <dbReference type="EMBL" id="CEI83913.1"/>
    </source>
</evidence>
<evidence type="ECO:0000259" key="2">
    <source>
        <dbReference type="Pfam" id="PF22570"/>
    </source>
</evidence>
<accession>A0A0A1MLG9</accession>
<feature type="transmembrane region" description="Helical" evidence="1">
    <location>
        <begin position="85"/>
        <end position="101"/>
    </location>
</feature>
<protein>
    <recommendedName>
        <fullName evidence="2">LiaF transmembrane domain-containing protein</fullName>
    </recommendedName>
</protein>
<proteinExistence type="predicted"/>
<dbReference type="RefSeq" id="WP_042534416.1">
    <property type="nucleotide sequence ID" value="NZ_CDGG01000001.1"/>
</dbReference>
<keyword evidence="1" id="KW-1133">Transmembrane helix</keyword>
<organism evidence="3 4">
    <name type="scientific">Oceanobacillus oncorhynchi</name>
    <dbReference type="NCBI Taxonomy" id="545501"/>
    <lineage>
        <taxon>Bacteria</taxon>
        <taxon>Bacillati</taxon>
        <taxon>Bacillota</taxon>
        <taxon>Bacilli</taxon>
        <taxon>Bacillales</taxon>
        <taxon>Bacillaceae</taxon>
        <taxon>Oceanobacillus</taxon>
    </lineage>
</organism>
<dbReference type="OrthoDB" id="2989824at2"/>
<dbReference type="Pfam" id="PF22570">
    <property type="entry name" value="LiaF-TM"/>
    <property type="match status" value="1"/>
</dbReference>
<name>A0A0A1MLG9_9BACI</name>